<dbReference type="GO" id="GO:0005737">
    <property type="term" value="C:cytoplasm"/>
    <property type="evidence" value="ECO:0007669"/>
    <property type="project" value="UniProtKB-SubCell"/>
</dbReference>
<keyword evidence="19" id="KW-1185">Reference proteome</keyword>
<evidence type="ECO:0000256" key="14">
    <source>
        <dbReference type="ARBA" id="ARBA00038000"/>
    </source>
</evidence>
<dbReference type="InterPro" id="IPR041102">
    <property type="entry name" value="UvrA_inter"/>
</dbReference>
<keyword evidence="3" id="KW-0479">Metal-binding</keyword>
<dbReference type="GO" id="GO:0009380">
    <property type="term" value="C:excinuclease repair complex"/>
    <property type="evidence" value="ECO:0007669"/>
    <property type="project" value="InterPro"/>
</dbReference>
<dbReference type="PROSITE" id="PS50893">
    <property type="entry name" value="ABC_TRANSPORTER_2"/>
    <property type="match status" value="1"/>
</dbReference>
<evidence type="ECO:0000256" key="1">
    <source>
        <dbReference type="ARBA" id="ARBA00004496"/>
    </source>
</evidence>
<dbReference type="EMBL" id="FOYZ01000005">
    <property type="protein sequence ID" value="SFR75916.1"/>
    <property type="molecule type" value="Genomic_DNA"/>
</dbReference>
<dbReference type="GO" id="GO:0006289">
    <property type="term" value="P:nucleotide-excision repair"/>
    <property type="evidence" value="ECO:0007669"/>
    <property type="project" value="InterPro"/>
</dbReference>
<name>A0A1I6JAF4_9FIRM</name>
<dbReference type="PANTHER" id="PTHR43152:SF1">
    <property type="entry name" value="UVRA PROTEIN"/>
    <property type="match status" value="1"/>
</dbReference>
<keyword evidence="11" id="KW-0267">Excision nuclease</keyword>
<dbReference type="NCBIfam" id="TIGR00630">
    <property type="entry name" value="uvra"/>
    <property type="match status" value="1"/>
</dbReference>
<dbReference type="Pfam" id="PF17760">
    <property type="entry name" value="UvrA_inter"/>
    <property type="match status" value="1"/>
</dbReference>
<keyword evidence="12" id="KW-0238">DNA-binding</keyword>
<dbReference type="RefSeq" id="WP_092560074.1">
    <property type="nucleotide sequence ID" value="NZ_FOYZ01000005.1"/>
</dbReference>
<accession>A0A1I6JAF4</accession>
<dbReference type="STRING" id="37658.SAMN05661086_01504"/>
<evidence type="ECO:0000313" key="19">
    <source>
        <dbReference type="Proteomes" id="UP000199659"/>
    </source>
</evidence>
<comment type="subcellular location">
    <subcellularLocation>
        <location evidence="1">Cytoplasm</location>
    </subcellularLocation>
</comment>
<dbReference type="Gene3D" id="1.20.1580.10">
    <property type="entry name" value="ABC transporter ATPase like domain"/>
    <property type="match status" value="2"/>
</dbReference>
<dbReference type="Gene3D" id="3.40.50.300">
    <property type="entry name" value="P-loop containing nucleotide triphosphate hydrolases"/>
    <property type="match status" value="2"/>
</dbReference>
<dbReference type="InterPro" id="IPR004602">
    <property type="entry name" value="UvrA"/>
</dbReference>
<evidence type="ECO:0000256" key="5">
    <source>
        <dbReference type="ARBA" id="ARBA00022741"/>
    </source>
</evidence>
<evidence type="ECO:0000256" key="7">
    <source>
        <dbReference type="ARBA" id="ARBA00022769"/>
    </source>
</evidence>
<keyword evidence="9" id="KW-0862">Zinc</keyword>
<sequence length="955" mass="107850">METIIVRGARENNLKNINVEIPINQLVVIAGVSGSGKSSLAFQVLYGEGQRRLMDAYSTGMRRFTSFIRKPDVDSVEGLTPVLAVRQKMAVKNPRSTVGTMTEIMDYVRVLYANEGDGICPYCGETIELKTASQMVEYFFSYGEGTVIEISIPVFRQEEQNYEDTIEKLYESGFRKLRVNGELLEIEDSKTLEQMKIISVEAVVDQILIKRENAKSIERVVNHSLRLGEGMLCYTMIECTELSKREETGCHKHHIIMQKQSPNAFTYNNPDNACPKCMGLGMDLVATPKAIIQDENLSIMKGSFVKDAFRYDKNSFRSMLMSSVAKYYGFSLDTPFSQLSDEVKHIIYYGTGDEGIPLIEIENATKKSIYAKRMEGKNHNTLYPFTGLVNTIEESYKEYKKKGIMTHDAELHYKNIMEEQICINCHGSKLKKQRLYFKVGERNIDEVSKMSVKELLVFLEKLALKDLSDIQIVNEIIKRLHLLQEAGLGYICLDRKSDTLSGGELQRVKLTSHIGSGLRGLTYVLDEPSIGLHPRDNENLIRMMKKLRDSGNTVIVVEHDMETICNADYVIEMGPNSGANGGQIIAKGTIDQIKKNKNSIIGKYLNSGQGAKNLQRRKHDIERQIVIKGAKENNLKNIDVAIPLNCFVCITGVSGSGKSTLINEILYKRIFAELEDHRIRYGNHDAILGLEYIKRVVYIDQTQIGKNSRSIPATYLGIFDAIRKLFAAEQEAIDRKYTASRFSFNQKGGRCEECQGEGIITTNMHFMPSVESTCKVCNGARYNRETLEIQYRGKDISEVLDMSVAEAIQFFSEQKDIMKKLQYMSDMGLDYLKLGQSSSSLSGGESQRLKIAYELSNVTEHQDNLYILDEPTTGLHFADIDKLLQCIQRIVYLGNTVLVIEHNTEFIMESDYMIDLGPEGGMEGGRLVAYGTPKEVMKHSGSYTGAYMKKKLEEK</sequence>
<evidence type="ECO:0000256" key="11">
    <source>
        <dbReference type="ARBA" id="ARBA00022881"/>
    </source>
</evidence>
<protein>
    <recommendedName>
        <fullName evidence="15">UvrABC system protein A</fullName>
    </recommendedName>
    <alternativeName>
        <fullName evidence="16">Excinuclease ABC subunit A</fullName>
    </alternativeName>
</protein>
<dbReference type="SUPFAM" id="SSF52540">
    <property type="entry name" value="P-loop containing nucleoside triphosphate hydrolases"/>
    <property type="match status" value="2"/>
</dbReference>
<dbReference type="AlphaFoldDB" id="A0A1I6JAF4"/>
<dbReference type="Gene3D" id="1.10.8.280">
    <property type="entry name" value="ABC transporter ATPase domain-like"/>
    <property type="match status" value="1"/>
</dbReference>
<evidence type="ECO:0000259" key="17">
    <source>
        <dbReference type="PROSITE" id="PS50893"/>
    </source>
</evidence>
<dbReference type="GO" id="GO:0016887">
    <property type="term" value="F:ATP hydrolysis activity"/>
    <property type="evidence" value="ECO:0007669"/>
    <property type="project" value="InterPro"/>
</dbReference>
<feature type="domain" description="ABC transporter" evidence="17">
    <location>
        <begin position="616"/>
        <end position="949"/>
    </location>
</feature>
<dbReference type="InterPro" id="IPR027417">
    <property type="entry name" value="P-loop_NTPase"/>
</dbReference>
<comment type="similarity">
    <text evidence="14">Belongs to the ABC transporter superfamily. UvrA family.</text>
</comment>
<evidence type="ECO:0000256" key="13">
    <source>
        <dbReference type="ARBA" id="ARBA00023204"/>
    </source>
</evidence>
<evidence type="ECO:0000256" key="12">
    <source>
        <dbReference type="ARBA" id="ARBA00023125"/>
    </source>
</evidence>
<evidence type="ECO:0000256" key="2">
    <source>
        <dbReference type="ARBA" id="ARBA00022490"/>
    </source>
</evidence>
<keyword evidence="4" id="KW-0677">Repeat</keyword>
<dbReference type="OrthoDB" id="9809851at2"/>
<dbReference type="InterPro" id="IPR041552">
    <property type="entry name" value="UvrA_DNA-bd"/>
</dbReference>
<dbReference type="Proteomes" id="UP000199659">
    <property type="component" value="Unassembled WGS sequence"/>
</dbReference>
<evidence type="ECO:0000256" key="6">
    <source>
        <dbReference type="ARBA" id="ARBA00022763"/>
    </source>
</evidence>
<evidence type="ECO:0000313" key="18">
    <source>
        <dbReference type="EMBL" id="SFR75916.1"/>
    </source>
</evidence>
<keyword evidence="8" id="KW-0863">Zinc-finger</keyword>
<dbReference type="Pfam" id="PF17755">
    <property type="entry name" value="UvrA_DNA-bind"/>
    <property type="match status" value="1"/>
</dbReference>
<keyword evidence="13" id="KW-0234">DNA repair</keyword>
<evidence type="ECO:0000256" key="15">
    <source>
        <dbReference type="ARBA" id="ARBA00039316"/>
    </source>
</evidence>
<dbReference type="Gene3D" id="3.30.1490.20">
    <property type="entry name" value="ATP-grasp fold, A domain"/>
    <property type="match status" value="1"/>
</dbReference>
<keyword evidence="6" id="KW-0227">DNA damage</keyword>
<reference evidence="18 19" key="1">
    <citation type="submission" date="2016-10" db="EMBL/GenBank/DDBJ databases">
        <authorList>
            <person name="de Groot N.N."/>
        </authorList>
    </citation>
    <scope>NUCLEOTIDE SEQUENCE [LARGE SCALE GENOMIC DNA]</scope>
    <source>
        <strain evidence="18 19">743A</strain>
    </source>
</reference>
<keyword evidence="2" id="KW-0963">Cytoplasm</keyword>
<dbReference type="GO" id="GO:0004518">
    <property type="term" value="F:nuclease activity"/>
    <property type="evidence" value="ECO:0007669"/>
    <property type="project" value="UniProtKB-KW"/>
</dbReference>
<evidence type="ECO:0000256" key="4">
    <source>
        <dbReference type="ARBA" id="ARBA00022737"/>
    </source>
</evidence>
<keyword evidence="10" id="KW-0067">ATP-binding</keyword>
<evidence type="ECO:0000256" key="9">
    <source>
        <dbReference type="ARBA" id="ARBA00022833"/>
    </source>
</evidence>
<keyword evidence="7" id="KW-0228">DNA excision</keyword>
<dbReference type="GO" id="GO:0003677">
    <property type="term" value="F:DNA binding"/>
    <property type="evidence" value="ECO:0007669"/>
    <property type="project" value="UniProtKB-KW"/>
</dbReference>
<proteinExistence type="inferred from homology"/>
<gene>
    <name evidence="18" type="ORF">SAMN05661086_01504</name>
</gene>
<evidence type="ECO:0000256" key="8">
    <source>
        <dbReference type="ARBA" id="ARBA00022771"/>
    </source>
</evidence>
<dbReference type="GO" id="GO:0005524">
    <property type="term" value="F:ATP binding"/>
    <property type="evidence" value="ECO:0007669"/>
    <property type="project" value="UniProtKB-KW"/>
</dbReference>
<organism evidence="18 19">
    <name type="scientific">Anaeromicropila populeti</name>
    <dbReference type="NCBI Taxonomy" id="37658"/>
    <lineage>
        <taxon>Bacteria</taxon>
        <taxon>Bacillati</taxon>
        <taxon>Bacillota</taxon>
        <taxon>Clostridia</taxon>
        <taxon>Lachnospirales</taxon>
        <taxon>Lachnospiraceae</taxon>
        <taxon>Anaeromicropila</taxon>
    </lineage>
</organism>
<evidence type="ECO:0000256" key="16">
    <source>
        <dbReference type="ARBA" id="ARBA00042156"/>
    </source>
</evidence>
<dbReference type="PANTHER" id="PTHR43152">
    <property type="entry name" value="UVRABC SYSTEM PROTEIN A"/>
    <property type="match status" value="1"/>
</dbReference>
<evidence type="ECO:0000256" key="10">
    <source>
        <dbReference type="ARBA" id="ARBA00022840"/>
    </source>
</evidence>
<dbReference type="InterPro" id="IPR003439">
    <property type="entry name" value="ABC_transporter-like_ATP-bd"/>
</dbReference>
<dbReference type="InterPro" id="IPR013815">
    <property type="entry name" value="ATP_grasp_subdomain_1"/>
</dbReference>
<keyword evidence="5" id="KW-0547">Nucleotide-binding</keyword>
<dbReference type="GO" id="GO:0008270">
    <property type="term" value="F:zinc ion binding"/>
    <property type="evidence" value="ECO:0007669"/>
    <property type="project" value="UniProtKB-KW"/>
</dbReference>
<evidence type="ECO:0000256" key="3">
    <source>
        <dbReference type="ARBA" id="ARBA00022723"/>
    </source>
</evidence>